<organism evidence="1 2">
    <name type="scientific">Pristionchus pacificus</name>
    <name type="common">Parasitic nematode worm</name>
    <dbReference type="NCBI Taxonomy" id="54126"/>
    <lineage>
        <taxon>Eukaryota</taxon>
        <taxon>Metazoa</taxon>
        <taxon>Ecdysozoa</taxon>
        <taxon>Nematoda</taxon>
        <taxon>Chromadorea</taxon>
        <taxon>Rhabditida</taxon>
        <taxon>Rhabditina</taxon>
        <taxon>Diplogasteromorpha</taxon>
        <taxon>Diplogasteroidea</taxon>
        <taxon>Neodiplogasteridae</taxon>
        <taxon>Pristionchus</taxon>
    </lineage>
</organism>
<evidence type="ECO:0000313" key="2">
    <source>
        <dbReference type="Proteomes" id="UP000005239"/>
    </source>
</evidence>
<accession>A0A8R1YX95</accession>
<evidence type="ECO:0000313" key="1">
    <source>
        <dbReference type="EnsemblMetazoa" id="PPA40222.1"/>
    </source>
</evidence>
<protein>
    <submittedName>
        <fullName evidence="1">Uncharacterized protein</fullName>
    </submittedName>
</protein>
<name>A0A454Y3I1_PRIPA</name>
<sequence>MKNLSSINKGEGVMRQSGSSAPRQGVMREVQETMNEMCDAVEEEKVAKEITSVTYSMMSSQTEDDFIEEIKTLKGQLDMMIDELMSVNISRELVKRKRHN</sequence>
<keyword evidence="2" id="KW-1185">Reference proteome</keyword>
<dbReference type="Proteomes" id="UP000005239">
    <property type="component" value="Unassembled WGS sequence"/>
</dbReference>
<dbReference type="AlphaFoldDB" id="A0A454Y3I1"/>
<gene>
    <name evidence="1" type="primary">WBGene00278591</name>
</gene>
<accession>A0A454Y3I1</accession>
<proteinExistence type="predicted"/>
<dbReference type="EnsemblMetazoa" id="PPA40222.1">
    <property type="protein sequence ID" value="PPA40222.1"/>
    <property type="gene ID" value="WBGene00278591"/>
</dbReference>
<reference evidence="2" key="1">
    <citation type="journal article" date="2008" name="Nat. Genet.">
        <title>The Pristionchus pacificus genome provides a unique perspective on nematode lifestyle and parasitism.</title>
        <authorList>
            <person name="Dieterich C."/>
            <person name="Clifton S.W."/>
            <person name="Schuster L.N."/>
            <person name="Chinwalla A."/>
            <person name="Delehaunty K."/>
            <person name="Dinkelacker I."/>
            <person name="Fulton L."/>
            <person name="Fulton R."/>
            <person name="Godfrey J."/>
            <person name="Minx P."/>
            <person name="Mitreva M."/>
            <person name="Roeseler W."/>
            <person name="Tian H."/>
            <person name="Witte H."/>
            <person name="Yang S.P."/>
            <person name="Wilson R.K."/>
            <person name="Sommer R.J."/>
        </authorList>
    </citation>
    <scope>NUCLEOTIDE SEQUENCE [LARGE SCALE GENOMIC DNA]</scope>
    <source>
        <strain evidence="2">PS312</strain>
    </source>
</reference>
<reference evidence="1" key="2">
    <citation type="submission" date="2022-06" db="UniProtKB">
        <authorList>
            <consortium name="EnsemblMetazoa"/>
        </authorList>
    </citation>
    <scope>IDENTIFICATION</scope>
    <source>
        <strain evidence="1">PS312</strain>
    </source>
</reference>